<organism evidence="2 3">
    <name type="scientific">Gymnopilus junonius</name>
    <name type="common">Spectacular rustgill mushroom</name>
    <name type="synonym">Gymnopilus spectabilis subsp. junonius</name>
    <dbReference type="NCBI Taxonomy" id="109634"/>
    <lineage>
        <taxon>Eukaryota</taxon>
        <taxon>Fungi</taxon>
        <taxon>Dikarya</taxon>
        <taxon>Basidiomycota</taxon>
        <taxon>Agaricomycotina</taxon>
        <taxon>Agaricomycetes</taxon>
        <taxon>Agaricomycetidae</taxon>
        <taxon>Agaricales</taxon>
        <taxon>Agaricineae</taxon>
        <taxon>Hymenogastraceae</taxon>
        <taxon>Gymnopilus</taxon>
    </lineage>
</organism>
<comment type="caution">
    <text evidence="2">The sequence shown here is derived from an EMBL/GenBank/DDBJ whole genome shotgun (WGS) entry which is preliminary data.</text>
</comment>
<name>A0A9P5P093_GYMJU</name>
<proteinExistence type="predicted"/>
<dbReference type="AlphaFoldDB" id="A0A9P5P093"/>
<accession>A0A9P5P093</accession>
<evidence type="ECO:0000313" key="2">
    <source>
        <dbReference type="EMBL" id="KAF8910504.1"/>
    </source>
</evidence>
<dbReference type="EMBL" id="JADNYJ010000006">
    <property type="protein sequence ID" value="KAF8910504.1"/>
    <property type="molecule type" value="Genomic_DNA"/>
</dbReference>
<evidence type="ECO:0000256" key="1">
    <source>
        <dbReference type="SAM" id="MobiDB-lite"/>
    </source>
</evidence>
<dbReference type="Proteomes" id="UP000724874">
    <property type="component" value="Unassembled WGS sequence"/>
</dbReference>
<sequence>MGPESVLPLGRPSASIQVAPDNSSHQTTITLHNSTPLENSNPPANSVSPYNSIPPDAPTSPESTTCTIHYHVLKPDGNGFPPYTVGVLYYFQPPDKVFEGGIRFRLMSDVSKFGDSEDLKLPNGDVWQIPLVNLATQAGWKPFLEKLKRENLVEEDVIAGLIRNHRPMIRTLDPRKLQLSGQEVFDLSGILRTAIHVLPDYSTPPDNSVCSIFYHRIIKDDNHRFPPGTVGALYYHLPPPHNVNAGGIRFRLMTDVSQFDSGEDLKLPTGDVWQIPLYRLANWAGWKPLLQKLEDENLVDEGVIAGLTNKCEYVVHTLDPRKMQLSRQGVIDLSGILRTAIHVLPDNSTPLNNSTCSIYYHRILKDDNHRFPPGTVGALYFHPPPPHNPNAGGIRFRLMADVAQFDDGEDLKLPKGTVWQISLFRLATQAVWKPFLEKLKTEDLVGEKAIPDLIINYQPIVHTLDPHKMQLSDQEVFDLSGILHTTVRVLPDDPTPHGNSACSIYYHKFTKIDNQRFPPGTVGALYYHLPPHNAVAGSIRFRLMADVSQFDSGEDLKLPSGSVWHIPLHKLVIASEWEPLLRVVRKESLVDEAVITDLQKLWDKPPLNFNYHYELGQPFVIDLEHATITRGFINRSMAHSFFGTPSKE</sequence>
<feature type="compositionally biased region" description="Polar residues" evidence="1">
    <location>
        <begin position="14"/>
        <end position="51"/>
    </location>
</feature>
<evidence type="ECO:0000313" key="3">
    <source>
        <dbReference type="Proteomes" id="UP000724874"/>
    </source>
</evidence>
<feature type="region of interest" description="Disordered" evidence="1">
    <location>
        <begin position="1"/>
        <end position="63"/>
    </location>
</feature>
<dbReference type="OrthoDB" id="2750929at2759"/>
<keyword evidence="3" id="KW-1185">Reference proteome</keyword>
<reference evidence="2" key="1">
    <citation type="submission" date="2020-11" db="EMBL/GenBank/DDBJ databases">
        <authorList>
            <consortium name="DOE Joint Genome Institute"/>
            <person name="Ahrendt S."/>
            <person name="Riley R."/>
            <person name="Andreopoulos W."/>
            <person name="LaButti K."/>
            <person name="Pangilinan J."/>
            <person name="Ruiz-duenas F.J."/>
            <person name="Barrasa J.M."/>
            <person name="Sanchez-Garcia M."/>
            <person name="Camarero S."/>
            <person name="Miyauchi S."/>
            <person name="Serrano A."/>
            <person name="Linde D."/>
            <person name="Babiker R."/>
            <person name="Drula E."/>
            <person name="Ayuso-Fernandez I."/>
            <person name="Pacheco R."/>
            <person name="Padilla G."/>
            <person name="Ferreira P."/>
            <person name="Barriuso J."/>
            <person name="Kellner H."/>
            <person name="Castanera R."/>
            <person name="Alfaro M."/>
            <person name="Ramirez L."/>
            <person name="Pisabarro A.G."/>
            <person name="Kuo A."/>
            <person name="Tritt A."/>
            <person name="Lipzen A."/>
            <person name="He G."/>
            <person name="Yan M."/>
            <person name="Ng V."/>
            <person name="Cullen D."/>
            <person name="Martin F."/>
            <person name="Rosso M.-N."/>
            <person name="Henrissat B."/>
            <person name="Hibbett D."/>
            <person name="Martinez A.T."/>
            <person name="Grigoriev I.V."/>
        </authorList>
    </citation>
    <scope>NUCLEOTIDE SEQUENCE</scope>
    <source>
        <strain evidence="2">AH 44721</strain>
    </source>
</reference>
<protein>
    <submittedName>
        <fullName evidence="2">Uncharacterized protein</fullName>
    </submittedName>
</protein>
<gene>
    <name evidence="2" type="ORF">CPB84DRAFT_1222498</name>
</gene>